<evidence type="ECO:0000256" key="1">
    <source>
        <dbReference type="ARBA" id="ARBA00009792"/>
    </source>
</evidence>
<keyword evidence="4" id="KW-0326">Glycosidase</keyword>
<comment type="similarity">
    <text evidence="1">Belongs to the glycosyl hydrolase 38 family.</text>
</comment>
<evidence type="ECO:0000256" key="2">
    <source>
        <dbReference type="ARBA" id="ARBA00022723"/>
    </source>
</evidence>
<dbReference type="GO" id="GO:0046872">
    <property type="term" value="F:metal ion binding"/>
    <property type="evidence" value="ECO:0007669"/>
    <property type="project" value="UniProtKB-KW"/>
</dbReference>
<dbReference type="Gene3D" id="1.20.1270.50">
    <property type="entry name" value="Glycoside hydrolase family 38, central domain"/>
    <property type="match status" value="1"/>
</dbReference>
<dbReference type="KEGG" id="halt:IM660_14785"/>
<reference evidence="6 7" key="1">
    <citation type="submission" date="2020-10" db="EMBL/GenBank/DDBJ databases">
        <title>Haloactinobacterium sp. RN3S43, a bacterium isolated from saline soil.</title>
        <authorList>
            <person name="Sun J.-Q."/>
        </authorList>
    </citation>
    <scope>NUCLEOTIDE SEQUENCE [LARGE SCALE GENOMIC DNA]</scope>
    <source>
        <strain evidence="6 7">RN3S43</strain>
    </source>
</reference>
<dbReference type="AlphaFoldDB" id="A0A7M1SSY6"/>
<dbReference type="Pfam" id="PF01074">
    <property type="entry name" value="Glyco_hydro_38N"/>
    <property type="match status" value="1"/>
</dbReference>
<evidence type="ECO:0000256" key="3">
    <source>
        <dbReference type="ARBA" id="ARBA00022801"/>
    </source>
</evidence>
<dbReference type="InterPro" id="IPR041147">
    <property type="entry name" value="GH38_C"/>
</dbReference>
<dbReference type="FunFam" id="3.20.110.10:FF:000002">
    <property type="entry name" value="alpha-mannosidase 2C1 isoform X1"/>
    <property type="match status" value="1"/>
</dbReference>
<name>A0A7M1SSY6_9MICO</name>
<dbReference type="GO" id="GO:0030246">
    <property type="term" value="F:carbohydrate binding"/>
    <property type="evidence" value="ECO:0007669"/>
    <property type="project" value="InterPro"/>
</dbReference>
<accession>A0A7M1SSY6</accession>
<feature type="domain" description="Glycoside hydrolase family 38 central" evidence="5">
    <location>
        <begin position="529"/>
        <end position="607"/>
    </location>
</feature>
<protein>
    <submittedName>
        <fullName evidence="6">Alpha-mannosidase</fullName>
    </submittedName>
</protein>
<dbReference type="Pfam" id="PF09261">
    <property type="entry name" value="Alpha-mann_mid"/>
    <property type="match status" value="1"/>
</dbReference>
<dbReference type="InterPro" id="IPR000602">
    <property type="entry name" value="Glyco_hydro_38_N"/>
</dbReference>
<keyword evidence="7" id="KW-1185">Reference proteome</keyword>
<sequence length="1023" mass="111655">MHRHEGIDAGRVRRHLAERVAPAQTEPVVALEVRAAQVTAADGPAAGVPGQGEPIGFTAAGDLDYRPVAVGEAWGPAWGTTWFHLSAVVPPEARGGLLEAVVELGWQDHSPGFQSEGTVYRPDGTVIKGLHPRNSWIPVELGPDGRFEVIVEAAANPILLDVPPFVPTERGDRHTMDHAPLYRLTRAEIVRVHPQVRELVADLTALEGLTQELPADSGRRAELRVSLDRALDALDLTDIPGTAQEARNRIAGALAAPAAPSAHQLVAVGHAHIDSAWLWPLRETRRKVARTIANVLRLQADGHDVVFAFPAAQHAAWLEEDQPELFTRVQRAVAEGRIVPVGGMWVEADANLPGGEAMARQFVLGGAFFERVFGHRCEEVWLPDSFGYSGALPQLARLAGARWFLTQKISWNQVDDFPHHTFWWEGIDGSRVFTHFPPADTYGSDLSAKELHHAAANFRDKGAARTSLVPFGYGDGGGGPTREMLAQATRAADLDGSPQVRLGSPREFFTQAEAEYADPPVWSGELYLELHRATYTTQARIKRANREAEHLLREAELWATTAAVRGLLDYPRALFEECWRTTLLGQFHDILPGTSISWVYQDVLTDLAAAAERLTEVIERSLAALAAEQSGEVTVNAGPYARGGVPALGAAVVPPASGDVRVYADGGAYVLEDAHLRVRIDSDGLITSLVDSTCGREVIPPGERGNLLQVHQDFPNMWDAWDVDPFYRNTVVDLTEVERIEASTDAGSATVTVHRRFEGRPIVQTLSLRAGEPGLHLGVDVDWAAKDKFLKVAWPVDVHTDHARFEVQMGHLSRPTHTNTSWDFYRFEVYAHRWLHVGEPGYGVGLANEATYGYDLTRHSRPGGGTYHLVRASLLRGPAYPDPRTDHGSHHFAFRLLPGADIPATVAAGYAANLPLRRVPGGEFEPLFTVSEGAVVEAVKLAEDGSGDVVVRLYEPYGRRTQVHLTPSFATMGVVETDLHERPLTEETTVQPSVLAGGAGAHGPIAVRLRPFQVATIRLEVVR</sequence>
<dbReference type="SUPFAM" id="SSF88688">
    <property type="entry name" value="Families 57/38 glycoside transferase middle domain"/>
    <property type="match status" value="1"/>
</dbReference>
<dbReference type="InterPro" id="IPR054723">
    <property type="entry name" value="Ams1-like_N"/>
</dbReference>
<dbReference type="InterPro" id="IPR037094">
    <property type="entry name" value="Glyco_hydro_38_cen_sf"/>
</dbReference>
<dbReference type="PANTHER" id="PTHR46017:SF1">
    <property type="entry name" value="ALPHA-MANNOSIDASE 2C1"/>
    <property type="match status" value="1"/>
</dbReference>
<dbReference type="InterPro" id="IPR011330">
    <property type="entry name" value="Glyco_hydro/deAcase_b/a-brl"/>
</dbReference>
<gene>
    <name evidence="6" type="ORF">IM660_14785</name>
</gene>
<dbReference type="FunFam" id="1.20.1270.50:FF:000004">
    <property type="entry name" value="alpha-mannosidase 2C1 isoform X1"/>
    <property type="match status" value="1"/>
</dbReference>
<dbReference type="SMART" id="SM00872">
    <property type="entry name" value="Alpha-mann_mid"/>
    <property type="match status" value="1"/>
</dbReference>
<dbReference type="Gene3D" id="2.70.98.30">
    <property type="entry name" value="Golgi alpha-mannosidase II, domain 4"/>
    <property type="match status" value="1"/>
</dbReference>
<dbReference type="RefSeq" id="WP_193496612.1">
    <property type="nucleotide sequence ID" value="NZ_CP063169.1"/>
</dbReference>
<dbReference type="Proteomes" id="UP000593758">
    <property type="component" value="Chromosome"/>
</dbReference>
<evidence type="ECO:0000259" key="5">
    <source>
        <dbReference type="SMART" id="SM00872"/>
    </source>
</evidence>
<dbReference type="CDD" id="cd10789">
    <property type="entry name" value="GH38N_AMII_ER_cytosolic"/>
    <property type="match status" value="1"/>
</dbReference>
<evidence type="ECO:0000313" key="6">
    <source>
        <dbReference type="EMBL" id="QOR69902.1"/>
    </source>
</evidence>
<dbReference type="InterPro" id="IPR015341">
    <property type="entry name" value="Glyco_hydro_38_cen"/>
</dbReference>
<dbReference type="GO" id="GO:0004559">
    <property type="term" value="F:alpha-mannosidase activity"/>
    <property type="evidence" value="ECO:0007669"/>
    <property type="project" value="InterPro"/>
</dbReference>
<dbReference type="EMBL" id="CP063169">
    <property type="protein sequence ID" value="QOR69902.1"/>
    <property type="molecule type" value="Genomic_DNA"/>
</dbReference>
<evidence type="ECO:0000313" key="7">
    <source>
        <dbReference type="Proteomes" id="UP000593758"/>
    </source>
</evidence>
<dbReference type="InterPro" id="IPR011682">
    <property type="entry name" value="Glyco_hydro_38_C"/>
</dbReference>
<proteinExistence type="inferred from homology"/>
<dbReference type="SUPFAM" id="SSF74650">
    <property type="entry name" value="Galactose mutarotase-like"/>
    <property type="match status" value="1"/>
</dbReference>
<dbReference type="InterPro" id="IPR011013">
    <property type="entry name" value="Gal_mutarotase_sf_dom"/>
</dbReference>
<keyword evidence="2" id="KW-0479">Metal-binding</keyword>
<keyword evidence="3" id="KW-0378">Hydrolase</keyword>
<dbReference type="InterPro" id="IPR028995">
    <property type="entry name" value="Glyco_hydro_57/38_cen_sf"/>
</dbReference>
<organism evidence="6 7">
    <name type="scientific">Ruania alkalisoli</name>
    <dbReference type="NCBI Taxonomy" id="2779775"/>
    <lineage>
        <taxon>Bacteria</taxon>
        <taxon>Bacillati</taxon>
        <taxon>Actinomycetota</taxon>
        <taxon>Actinomycetes</taxon>
        <taxon>Micrococcales</taxon>
        <taxon>Ruaniaceae</taxon>
        <taxon>Ruania</taxon>
    </lineage>
</organism>
<dbReference type="Gene3D" id="3.20.110.10">
    <property type="entry name" value="Glycoside hydrolase 38, N terminal domain"/>
    <property type="match status" value="1"/>
</dbReference>
<dbReference type="Pfam" id="PF17677">
    <property type="entry name" value="Glyco_hydro38C2"/>
    <property type="match status" value="1"/>
</dbReference>
<dbReference type="Pfam" id="PF22907">
    <property type="entry name" value="Ams1-like_1st"/>
    <property type="match status" value="1"/>
</dbReference>
<evidence type="ECO:0000256" key="4">
    <source>
        <dbReference type="ARBA" id="ARBA00023295"/>
    </source>
</evidence>
<dbReference type="InterPro" id="IPR027291">
    <property type="entry name" value="Glyco_hydro_38_N_sf"/>
</dbReference>
<dbReference type="SUPFAM" id="SSF88713">
    <property type="entry name" value="Glycoside hydrolase/deacetylase"/>
    <property type="match status" value="1"/>
</dbReference>
<dbReference type="Pfam" id="PF07748">
    <property type="entry name" value="Glyco_hydro_38C"/>
    <property type="match status" value="1"/>
</dbReference>
<dbReference type="GO" id="GO:0009313">
    <property type="term" value="P:oligosaccharide catabolic process"/>
    <property type="evidence" value="ECO:0007669"/>
    <property type="project" value="TreeGrafter"/>
</dbReference>
<dbReference type="GO" id="GO:0006013">
    <property type="term" value="P:mannose metabolic process"/>
    <property type="evidence" value="ECO:0007669"/>
    <property type="project" value="InterPro"/>
</dbReference>
<dbReference type="PANTHER" id="PTHR46017">
    <property type="entry name" value="ALPHA-MANNOSIDASE 2C1"/>
    <property type="match status" value="1"/>
</dbReference>